<proteinExistence type="inferred from homology"/>
<dbReference type="GO" id="GO:0005886">
    <property type="term" value="C:plasma membrane"/>
    <property type="evidence" value="ECO:0007669"/>
    <property type="project" value="EnsemblFungi"/>
</dbReference>
<dbReference type="STRING" id="379508.A5E3L3"/>
<name>A5E3L3_LODEL</name>
<evidence type="ECO:0000256" key="4">
    <source>
        <dbReference type="ARBA" id="ARBA00022692"/>
    </source>
</evidence>
<dbReference type="GeneID" id="5231677"/>
<comment type="function">
    <text evidence="7">Sodium-phosphate symporter.</text>
</comment>
<dbReference type="AlphaFoldDB" id="A5E3L3"/>
<dbReference type="FunCoup" id="A5E3L3">
    <property type="interactions" value="961"/>
</dbReference>
<dbReference type="eggNOG" id="KOG2493">
    <property type="taxonomic scope" value="Eukaryota"/>
</dbReference>
<keyword evidence="5 7" id="KW-1133">Transmembrane helix</keyword>
<evidence type="ECO:0000256" key="1">
    <source>
        <dbReference type="ARBA" id="ARBA00004141"/>
    </source>
</evidence>
<feature type="compositionally biased region" description="Polar residues" evidence="8">
    <location>
        <begin position="353"/>
        <end position="367"/>
    </location>
</feature>
<feature type="transmembrane region" description="Helical" evidence="7">
    <location>
        <begin position="44"/>
        <end position="64"/>
    </location>
</feature>
<protein>
    <recommendedName>
        <fullName evidence="7">Phosphate transporter</fullName>
    </recommendedName>
</protein>
<dbReference type="HOGENOM" id="CLU_015355_3_0_1"/>
<feature type="transmembrane region" description="Helical" evidence="7">
    <location>
        <begin position="85"/>
        <end position="104"/>
    </location>
</feature>
<dbReference type="EMBL" id="CH981529">
    <property type="protein sequence ID" value="EDK46021.1"/>
    <property type="molecule type" value="Genomic_DNA"/>
</dbReference>
<feature type="transmembrane region" description="Helical" evidence="7">
    <location>
        <begin position="569"/>
        <end position="598"/>
    </location>
</feature>
<dbReference type="PANTHER" id="PTHR11101">
    <property type="entry name" value="PHOSPHATE TRANSPORTER"/>
    <property type="match status" value="1"/>
</dbReference>
<keyword evidence="10" id="KW-1185">Reference proteome</keyword>
<dbReference type="InParanoid" id="A5E3L3"/>
<evidence type="ECO:0000256" key="2">
    <source>
        <dbReference type="ARBA" id="ARBA00022448"/>
    </source>
</evidence>
<evidence type="ECO:0000313" key="10">
    <source>
        <dbReference type="Proteomes" id="UP000001996"/>
    </source>
</evidence>
<feature type="transmembrane region" description="Helical" evidence="7">
    <location>
        <begin position="184"/>
        <end position="205"/>
    </location>
</feature>
<dbReference type="VEuPathDB" id="FungiDB:LELG_04200"/>
<feature type="region of interest" description="Disordered" evidence="8">
    <location>
        <begin position="342"/>
        <end position="367"/>
    </location>
</feature>
<keyword evidence="3 7" id="KW-0592">Phosphate transport</keyword>
<organism evidence="9 10">
    <name type="scientific">Lodderomyces elongisporus (strain ATCC 11503 / CBS 2605 / JCM 1781 / NBRC 1676 / NRRL YB-4239)</name>
    <name type="common">Yeast</name>
    <name type="synonym">Saccharomyces elongisporus</name>
    <dbReference type="NCBI Taxonomy" id="379508"/>
    <lineage>
        <taxon>Eukaryota</taxon>
        <taxon>Fungi</taxon>
        <taxon>Dikarya</taxon>
        <taxon>Ascomycota</taxon>
        <taxon>Saccharomycotina</taxon>
        <taxon>Pichiomycetes</taxon>
        <taxon>Debaryomycetaceae</taxon>
        <taxon>Candida/Lodderomyces clade</taxon>
        <taxon>Lodderomyces</taxon>
    </lineage>
</organism>
<reference evidence="9 10" key="1">
    <citation type="journal article" date="2009" name="Nature">
        <title>Evolution of pathogenicity and sexual reproduction in eight Candida genomes.</title>
        <authorList>
            <person name="Butler G."/>
            <person name="Rasmussen M.D."/>
            <person name="Lin M.F."/>
            <person name="Santos M.A."/>
            <person name="Sakthikumar S."/>
            <person name="Munro C.A."/>
            <person name="Rheinbay E."/>
            <person name="Grabherr M."/>
            <person name="Forche A."/>
            <person name="Reedy J.L."/>
            <person name="Agrafioti I."/>
            <person name="Arnaud M.B."/>
            <person name="Bates S."/>
            <person name="Brown A.J."/>
            <person name="Brunke S."/>
            <person name="Costanzo M.C."/>
            <person name="Fitzpatrick D.A."/>
            <person name="de Groot P.W."/>
            <person name="Harris D."/>
            <person name="Hoyer L.L."/>
            <person name="Hube B."/>
            <person name="Klis F.M."/>
            <person name="Kodira C."/>
            <person name="Lennard N."/>
            <person name="Logue M.E."/>
            <person name="Martin R."/>
            <person name="Neiman A.M."/>
            <person name="Nikolaou E."/>
            <person name="Quail M.A."/>
            <person name="Quinn J."/>
            <person name="Santos M.C."/>
            <person name="Schmitzberger F.F."/>
            <person name="Sherlock G."/>
            <person name="Shah P."/>
            <person name="Silverstein K.A."/>
            <person name="Skrzypek M.S."/>
            <person name="Soll D."/>
            <person name="Staggs R."/>
            <person name="Stansfield I."/>
            <person name="Stumpf M.P."/>
            <person name="Sudbery P.E."/>
            <person name="Srikantha T."/>
            <person name="Zeng Q."/>
            <person name="Berman J."/>
            <person name="Berriman M."/>
            <person name="Heitman J."/>
            <person name="Gow N.A."/>
            <person name="Lorenz M.C."/>
            <person name="Birren B.W."/>
            <person name="Kellis M."/>
            <person name="Cuomo C.A."/>
        </authorList>
    </citation>
    <scope>NUCLEOTIDE SEQUENCE [LARGE SCALE GENOMIC DNA]</scope>
    <source>
        <strain evidence="10">ATCC 11503 / BCRC 21390 / CBS 2605 / JCM 1781 / NBRC 1676 / NRRL YB-4239</strain>
    </source>
</reference>
<dbReference type="GO" id="GO:0005436">
    <property type="term" value="F:sodium:phosphate symporter activity"/>
    <property type="evidence" value="ECO:0007669"/>
    <property type="project" value="EnsemblFungi"/>
</dbReference>
<gene>
    <name evidence="9" type="ORF">LELG_04200</name>
</gene>
<dbReference type="Pfam" id="PF01384">
    <property type="entry name" value="PHO4"/>
    <property type="match status" value="1"/>
</dbReference>
<comment type="similarity">
    <text evidence="7">Belongs to the inorganic phosphate transporter (PiT) (TC 2.A.20) family.</text>
</comment>
<accession>A5E3L3</accession>
<evidence type="ECO:0000256" key="7">
    <source>
        <dbReference type="RuleBase" id="RU363058"/>
    </source>
</evidence>
<sequence>MALHQFDYIFAIAMIFAFLDAWNIGANDVANSFSSSVSSRSLKYWQAMILAAIMEFLGAVLVGSRVSDTIRNKIVDVSVFSDEPAVLMLTMATALVGSSTWLTIATSIGMPVSTTHSIVGAVIGAAIAAKGGQNIHWGWSGVSQIIASWFIAPCIAGAFASIVFLISKFAVLEIKNPRTSLRNAMMLVPILVYAAFSILTMLIVWKGSPKLNLSDLSTGAIVGAIFGTGAVACAVYLLFAYPYYYRKLVNEDWTLKWYDIFRGPLLWFKSTDNIPPMPQGHQLTLDYYEGRRYDEAGNLVGSTNASVKCDSVDGKLSDEIESHDGVDYDAEKANSITVNQLSKEPSAIESKKGSANPTTAAAGTSTTRKYPNKYPEYWKLAKASPKNWPLVCFLVFFHGVRQDIISNQANNKDMLAGDLHKMHTSSKYYDNKIEYMYSLLQAITACTMSFAHGANDIANATGPLATVYLVWTTNTTASKAEVPVWVLCYAAAALVIGLWTFGYRIMANLGNKLILQSPARGFAIELGAAVTTVMATQLKIPISTTQSAVGATVFVGLCNKEWKSVNWRMVIWCYLGWIFTLPCAGLIAGILNGIILYAPSKGMEYTMS</sequence>
<dbReference type="KEGG" id="lel:PVL30_003925"/>
<dbReference type="GO" id="GO:0042802">
    <property type="term" value="F:identical protein binding"/>
    <property type="evidence" value="ECO:0007669"/>
    <property type="project" value="EnsemblFungi"/>
</dbReference>
<keyword evidence="4 7" id="KW-0812">Transmembrane</keyword>
<dbReference type="PANTHER" id="PTHR11101:SF80">
    <property type="entry name" value="PHOSPHATE TRANSPORTER"/>
    <property type="match status" value="1"/>
</dbReference>
<dbReference type="OMA" id="MQAFCIA"/>
<dbReference type="OrthoDB" id="260807at2759"/>
<feature type="transmembrane region" description="Helical" evidence="7">
    <location>
        <begin position="482"/>
        <end position="503"/>
    </location>
</feature>
<evidence type="ECO:0000313" key="9">
    <source>
        <dbReference type="EMBL" id="EDK46021.1"/>
    </source>
</evidence>
<comment type="subcellular location">
    <subcellularLocation>
        <location evidence="1 7">Membrane</location>
        <topology evidence="1 7">Multi-pass membrane protein</topology>
    </subcellularLocation>
</comment>
<evidence type="ECO:0000256" key="5">
    <source>
        <dbReference type="ARBA" id="ARBA00022989"/>
    </source>
</evidence>
<keyword evidence="2 7" id="KW-0813">Transport</keyword>
<feature type="transmembrane region" description="Helical" evidence="7">
    <location>
        <begin position="7"/>
        <end position="24"/>
    </location>
</feature>
<dbReference type="Proteomes" id="UP000001996">
    <property type="component" value="Unassembled WGS sequence"/>
</dbReference>
<feature type="transmembrane region" description="Helical" evidence="7">
    <location>
        <begin position="217"/>
        <end position="239"/>
    </location>
</feature>
<evidence type="ECO:0000256" key="8">
    <source>
        <dbReference type="SAM" id="MobiDB-lite"/>
    </source>
</evidence>
<evidence type="ECO:0000256" key="3">
    <source>
        <dbReference type="ARBA" id="ARBA00022592"/>
    </source>
</evidence>
<evidence type="ECO:0000256" key="6">
    <source>
        <dbReference type="ARBA" id="ARBA00023136"/>
    </source>
</evidence>
<dbReference type="InterPro" id="IPR001204">
    <property type="entry name" value="Phos_transporter"/>
</dbReference>
<dbReference type="GO" id="GO:0035435">
    <property type="term" value="P:phosphate ion transmembrane transport"/>
    <property type="evidence" value="ECO:0007669"/>
    <property type="project" value="EnsemblFungi"/>
</dbReference>
<keyword evidence="6 7" id="KW-0472">Membrane</keyword>
<feature type="transmembrane region" description="Helical" evidence="7">
    <location>
        <begin position="146"/>
        <end position="172"/>
    </location>
</feature>